<keyword evidence="2" id="KW-1185">Reference proteome</keyword>
<sequence>MFSLFGGFAIRAVDPWFQFRFIETDDDGPDTHGIDSRRVGISADRLEYDFFQGRHAGAGCTFYRGNVAVAYLGGRHPVYFSFLDVNGDGRQDILCQSDDGKSSGVWALDTHGTPRDYLREGRHNPSHGALRRLPETSRSRIIFALAGYLSYGVLIVPAAIIVLLLQLIFWDSFLRSRRGRSNHWRGRRWRPLGVFSER</sequence>
<proteinExistence type="predicted"/>
<dbReference type="AlphaFoldDB" id="A0A402D0W9"/>
<dbReference type="KEGG" id="ccot:CCAX7_55710"/>
<gene>
    <name evidence="1" type="ORF">CCAX7_55710</name>
</gene>
<dbReference type="EMBL" id="AP025739">
    <property type="protein sequence ID" value="BDI33520.1"/>
    <property type="molecule type" value="Genomic_DNA"/>
</dbReference>
<evidence type="ECO:0000313" key="2">
    <source>
        <dbReference type="Proteomes" id="UP000287394"/>
    </source>
</evidence>
<reference evidence="1 2" key="1">
    <citation type="journal article" date="2019" name="Int. J. Syst. Evol. Microbiol.">
        <title>Capsulimonas corticalis gen. nov., sp. nov., an aerobic capsulated bacterium, of a novel bacterial order, Capsulimonadales ord. nov., of the class Armatimonadia of the phylum Armatimonadetes.</title>
        <authorList>
            <person name="Li J."/>
            <person name="Kudo C."/>
            <person name="Tonouchi A."/>
        </authorList>
    </citation>
    <scope>NUCLEOTIDE SEQUENCE [LARGE SCALE GENOMIC DNA]</scope>
    <source>
        <strain evidence="1 2">AX-7</strain>
    </source>
</reference>
<protein>
    <submittedName>
        <fullName evidence="1">Uncharacterized protein</fullName>
    </submittedName>
</protein>
<dbReference type="Proteomes" id="UP000287394">
    <property type="component" value="Chromosome"/>
</dbReference>
<name>A0A402D0W9_9BACT</name>
<evidence type="ECO:0000313" key="1">
    <source>
        <dbReference type="EMBL" id="BDI33520.1"/>
    </source>
</evidence>
<accession>A0A402D0W9</accession>
<organism evidence="1 2">
    <name type="scientific">Capsulimonas corticalis</name>
    <dbReference type="NCBI Taxonomy" id="2219043"/>
    <lineage>
        <taxon>Bacteria</taxon>
        <taxon>Bacillati</taxon>
        <taxon>Armatimonadota</taxon>
        <taxon>Armatimonadia</taxon>
        <taxon>Capsulimonadales</taxon>
        <taxon>Capsulimonadaceae</taxon>
        <taxon>Capsulimonas</taxon>
    </lineage>
</organism>